<dbReference type="OrthoDB" id="8759846at2"/>
<dbReference type="Proteomes" id="UP000030302">
    <property type="component" value="Plasmid unnamed"/>
</dbReference>
<protein>
    <submittedName>
        <fullName evidence="1">Uncharacterized protein</fullName>
    </submittedName>
</protein>
<keyword evidence="1" id="KW-0614">Plasmid</keyword>
<accession>A0A0A1FKL3</accession>
<reference evidence="2" key="1">
    <citation type="journal article" date="2014" name="Soil Biol. Biochem.">
        <title>Structure and function of bacterial communities in ageing soils: Insights from the Mendocino ecological staircase.</title>
        <authorList>
            <person name="Uroz S."/>
            <person name="Tech J.J."/>
            <person name="Sawaya N.A."/>
            <person name="Frey-Klett P."/>
            <person name="Leveau J.H.J."/>
        </authorList>
    </citation>
    <scope>NUCLEOTIDE SEQUENCE [LARGE SCALE GENOMIC DNA]</scope>
    <source>
        <strain evidence="2">Cal35</strain>
        <plasmid evidence="2">unnamed</plasmid>
    </source>
</reference>
<organism evidence="1 2">
    <name type="scientific">Collimonas arenae</name>
    <dbReference type="NCBI Taxonomy" id="279058"/>
    <lineage>
        <taxon>Bacteria</taxon>
        <taxon>Pseudomonadati</taxon>
        <taxon>Pseudomonadota</taxon>
        <taxon>Betaproteobacteria</taxon>
        <taxon>Burkholderiales</taxon>
        <taxon>Oxalobacteraceae</taxon>
        <taxon>Collimonas</taxon>
    </lineage>
</organism>
<keyword evidence="2" id="KW-1185">Reference proteome</keyword>
<dbReference type="RefSeq" id="WP_156117695.1">
    <property type="nucleotide sequence ID" value="NZ_CP009963.1"/>
</dbReference>
<evidence type="ECO:0000313" key="2">
    <source>
        <dbReference type="Proteomes" id="UP000030302"/>
    </source>
</evidence>
<evidence type="ECO:0000313" key="1">
    <source>
        <dbReference type="EMBL" id="AIY44219.1"/>
    </source>
</evidence>
<geneLocation type="plasmid" evidence="1 2">
    <name>unnamed</name>
</geneLocation>
<proteinExistence type="predicted"/>
<dbReference type="AlphaFoldDB" id="A0A0A1FKL3"/>
<gene>
    <name evidence="1" type="ORF">LT85_p040</name>
</gene>
<dbReference type="EMBL" id="CP009963">
    <property type="protein sequence ID" value="AIY44219.1"/>
    <property type="molecule type" value="Genomic_DNA"/>
</dbReference>
<dbReference type="HOGENOM" id="CLU_2218562_0_0_4"/>
<sequence>MSETRAQYLVSGLPEDPNKYALLKYTDPDFCEPTLQDIRCVIRKLGELTGSEIAGRAGVDSRVVRKWLSPPESPNHKHMPYAVWRLLLIEANLVESPGNGDMHGQQ</sequence>
<name>A0A0A1FKL3_9BURK</name>
<dbReference type="KEGG" id="care:LT85_p040"/>